<evidence type="ECO:0000256" key="1">
    <source>
        <dbReference type="SAM" id="MobiDB-lite"/>
    </source>
</evidence>
<name>A0AB39IN23_9GAMM</name>
<feature type="chain" id="PRO_5044277595" evidence="2">
    <location>
        <begin position="27"/>
        <end position="169"/>
    </location>
</feature>
<feature type="region of interest" description="Disordered" evidence="1">
    <location>
        <begin position="68"/>
        <end position="98"/>
    </location>
</feature>
<protein>
    <submittedName>
        <fullName evidence="3">Type IV pilus biogenesis protein PilP</fullName>
    </submittedName>
</protein>
<feature type="compositionally biased region" description="Low complexity" evidence="1">
    <location>
        <begin position="72"/>
        <end position="98"/>
    </location>
</feature>
<organism evidence="3">
    <name type="scientific">Dickeya oryzae</name>
    <dbReference type="NCBI Taxonomy" id="1240404"/>
    <lineage>
        <taxon>Bacteria</taxon>
        <taxon>Pseudomonadati</taxon>
        <taxon>Pseudomonadota</taxon>
        <taxon>Gammaproteobacteria</taxon>
        <taxon>Enterobacterales</taxon>
        <taxon>Pectobacteriaceae</taxon>
        <taxon>Dickeya</taxon>
    </lineage>
</organism>
<evidence type="ECO:0000313" key="3">
    <source>
        <dbReference type="EMBL" id="XDL23773.1"/>
    </source>
</evidence>
<dbReference type="AlphaFoldDB" id="A0AB39IN23"/>
<evidence type="ECO:0000256" key="2">
    <source>
        <dbReference type="SAM" id="SignalP"/>
    </source>
</evidence>
<dbReference type="EMBL" id="CP162670">
    <property type="protein sequence ID" value="XDL23773.1"/>
    <property type="molecule type" value="Genomic_DNA"/>
</dbReference>
<dbReference type="RefSeq" id="WP_226066796.1">
    <property type="nucleotide sequence ID" value="NZ_CP162670.1"/>
</dbReference>
<feature type="signal peptide" evidence="2">
    <location>
        <begin position="1"/>
        <end position="26"/>
    </location>
</feature>
<dbReference type="GeneID" id="302583231"/>
<proteinExistence type="predicted"/>
<dbReference type="InterPro" id="IPR022753">
    <property type="entry name" value="T4SS_pilus_biogen_PilP"/>
</dbReference>
<accession>A0AB39IN23</accession>
<sequence>MRKNNPIWPGGCLALFLFTGSAPVWAMDDGSNVTMGELETAQARNMLLEQQVQTARLQRQLRESQTDAATAMTSIPSIPSTSPLSMPVSPSMTPSSPLSIAQEKAGIEPSTVKLQEIYGRGNQLRARILLPRGGVTEVAVGDPIPGTKTHVQSITATAVKLSDGSELSF</sequence>
<keyword evidence="2" id="KW-0732">Signal</keyword>
<dbReference type="NCBIfam" id="TIGR03021">
    <property type="entry name" value="pilP_fam"/>
    <property type="match status" value="1"/>
</dbReference>
<gene>
    <name evidence="3" type="primary">pilP</name>
    <name evidence="3" type="ORF">LF929_016140</name>
</gene>
<reference evidence="3" key="1">
    <citation type="submission" date="2024-07" db="EMBL/GenBank/DDBJ databases">
        <authorList>
            <person name="Pedron J."/>
        </authorList>
    </citation>
    <scope>NUCLEOTIDE SEQUENCE</scope>
    <source>
        <strain evidence="3">A003-S1-M15</strain>
    </source>
</reference>